<evidence type="ECO:0000259" key="7">
    <source>
        <dbReference type="Pfam" id="PF25917"/>
    </source>
</evidence>
<dbReference type="PANTHER" id="PTHR32347:SF14">
    <property type="entry name" value="EFFLUX SYSTEM COMPONENT YKNX-RELATED"/>
    <property type="match status" value="1"/>
</dbReference>
<comment type="similarity">
    <text evidence="2">Belongs to the membrane fusion protein (MFP) (TC 8.A.1) family.</text>
</comment>
<dbReference type="GO" id="GO:0016020">
    <property type="term" value="C:membrane"/>
    <property type="evidence" value="ECO:0007669"/>
    <property type="project" value="InterPro"/>
</dbReference>
<dbReference type="InterPro" id="IPR058625">
    <property type="entry name" value="MdtA-like_BSH"/>
</dbReference>
<dbReference type="InterPro" id="IPR050465">
    <property type="entry name" value="UPF0194_transport"/>
</dbReference>
<dbReference type="Pfam" id="PF25917">
    <property type="entry name" value="BSH_RND"/>
    <property type="match status" value="1"/>
</dbReference>
<evidence type="ECO:0000256" key="1">
    <source>
        <dbReference type="ARBA" id="ARBA00004196"/>
    </source>
</evidence>
<dbReference type="STRING" id="1121421.SAMN02745123_01728"/>
<proteinExistence type="inferred from homology"/>
<dbReference type="InterPro" id="IPR006143">
    <property type="entry name" value="RND_pump_MFP"/>
</dbReference>
<protein>
    <submittedName>
        <fullName evidence="10">Membrane fusion protein, macrolide-specific efflux system</fullName>
    </submittedName>
</protein>
<feature type="domain" description="CzcB-like C-terminal circularly permuted SH3-like" evidence="8">
    <location>
        <begin position="337"/>
        <end position="392"/>
    </location>
</feature>
<gene>
    <name evidence="10" type="ORF">SAMN02745123_01728</name>
</gene>
<reference evidence="11" key="1">
    <citation type="submission" date="2016-11" db="EMBL/GenBank/DDBJ databases">
        <authorList>
            <person name="Varghese N."/>
            <person name="Submissions S."/>
        </authorList>
    </citation>
    <scope>NUCLEOTIDE SEQUENCE [LARGE SCALE GENOMIC DNA]</scope>
    <source>
        <strain evidence="11">DSM 10349</strain>
    </source>
</reference>
<dbReference type="NCBIfam" id="TIGR01730">
    <property type="entry name" value="RND_mfp"/>
    <property type="match status" value="1"/>
</dbReference>
<feature type="region of interest" description="Disordered" evidence="5">
    <location>
        <begin position="396"/>
        <end position="420"/>
    </location>
</feature>
<evidence type="ECO:0000256" key="4">
    <source>
        <dbReference type="SAM" id="Coils"/>
    </source>
</evidence>
<dbReference type="InterPro" id="IPR058649">
    <property type="entry name" value="CzcB_C"/>
</dbReference>
<dbReference type="SUPFAM" id="SSF111369">
    <property type="entry name" value="HlyD-like secretion proteins"/>
    <property type="match status" value="1"/>
</dbReference>
<dbReference type="InterPro" id="IPR058636">
    <property type="entry name" value="Beta-barrel_YknX"/>
</dbReference>
<name>A0A1M6S4Y7_9FIRM</name>
<feature type="transmembrane region" description="Helical" evidence="6">
    <location>
        <begin position="21"/>
        <end position="39"/>
    </location>
</feature>
<dbReference type="EMBL" id="FRAR01000012">
    <property type="protein sequence ID" value="SHK39766.1"/>
    <property type="molecule type" value="Genomic_DNA"/>
</dbReference>
<dbReference type="Gene3D" id="2.40.50.100">
    <property type="match status" value="1"/>
</dbReference>
<evidence type="ECO:0000256" key="2">
    <source>
        <dbReference type="ARBA" id="ARBA00009477"/>
    </source>
</evidence>
<dbReference type="Gene3D" id="2.40.420.20">
    <property type="match status" value="1"/>
</dbReference>
<keyword evidence="11" id="KW-1185">Reference proteome</keyword>
<dbReference type="OrthoDB" id="85226at2"/>
<sequence length="420" mass="46661">MKIISAQSLKGLTNLKTKKSLWLALVVALALMGGVGYWYQKQSSNQGTQVQIQQAQVQRGDILVGLDSDGTIDFSKVSLRFHVRGSIAEILVDEGEQVNKGDIIARLDDKNYQDQYQLAVAKLQEAQEQETTSLLDNELTIKKADADLEKLRDEYKEMEAIPEAYSANELKLKKLELANKETEFKNLQQKYELQKARGLDQNELQVNMAKEDLEDTILYAPISGVVLDFAKKVGESLTDEEDFATIHEDNTIKAITNVIEYDIGQIKVGQKVYVTVEAIPDKKFTGEVTKINALPTQGSNGLVNYSVEITIKDLGSELKDGMTCAVSFVIKEVKDCLMVPYQAVKMVQGKQVVTVLDEKGQQAEKQIKTGFTDGTNVEVVEGLRGNETVVYQRASTAKTTSTRSATTPQANSNQMIFRSR</sequence>
<evidence type="ECO:0000313" key="10">
    <source>
        <dbReference type="EMBL" id="SHK39766.1"/>
    </source>
</evidence>
<dbReference type="PANTHER" id="PTHR32347">
    <property type="entry name" value="EFFLUX SYSTEM COMPONENT YKNX-RELATED"/>
    <property type="match status" value="1"/>
</dbReference>
<keyword evidence="6" id="KW-0472">Membrane</keyword>
<feature type="compositionally biased region" description="Low complexity" evidence="5">
    <location>
        <begin position="396"/>
        <end position="407"/>
    </location>
</feature>
<dbReference type="Pfam" id="PF25990">
    <property type="entry name" value="Beta-barrel_YknX"/>
    <property type="match status" value="1"/>
</dbReference>
<dbReference type="GO" id="GO:0022857">
    <property type="term" value="F:transmembrane transporter activity"/>
    <property type="evidence" value="ECO:0007669"/>
    <property type="project" value="InterPro"/>
</dbReference>
<accession>A0A1M6S4Y7</accession>
<keyword evidence="3 4" id="KW-0175">Coiled coil</keyword>
<evidence type="ECO:0000259" key="9">
    <source>
        <dbReference type="Pfam" id="PF25990"/>
    </source>
</evidence>
<evidence type="ECO:0000256" key="6">
    <source>
        <dbReference type="SAM" id="Phobius"/>
    </source>
</evidence>
<dbReference type="RefSeq" id="WP_072913116.1">
    <property type="nucleotide sequence ID" value="NZ_FRAR01000012.1"/>
</dbReference>
<dbReference type="Proteomes" id="UP000183997">
    <property type="component" value="Unassembled WGS sequence"/>
</dbReference>
<dbReference type="Gene3D" id="2.40.30.170">
    <property type="match status" value="1"/>
</dbReference>
<keyword evidence="6" id="KW-1133">Transmembrane helix</keyword>
<evidence type="ECO:0000259" key="8">
    <source>
        <dbReference type="Pfam" id="PF25975"/>
    </source>
</evidence>
<dbReference type="Pfam" id="PF25975">
    <property type="entry name" value="CzcB_C"/>
    <property type="match status" value="1"/>
</dbReference>
<evidence type="ECO:0000256" key="3">
    <source>
        <dbReference type="ARBA" id="ARBA00023054"/>
    </source>
</evidence>
<evidence type="ECO:0000256" key="5">
    <source>
        <dbReference type="SAM" id="MobiDB-lite"/>
    </source>
</evidence>
<comment type="subcellular location">
    <subcellularLocation>
        <location evidence="1">Cell envelope</location>
    </subcellularLocation>
</comment>
<feature type="coiled-coil region" evidence="4">
    <location>
        <begin position="109"/>
        <end position="197"/>
    </location>
</feature>
<keyword evidence="6" id="KW-0812">Transmembrane</keyword>
<feature type="domain" description="Multidrug resistance protein MdtA-like barrel-sandwich hybrid" evidence="7">
    <location>
        <begin position="76"/>
        <end position="238"/>
    </location>
</feature>
<dbReference type="GO" id="GO:0030313">
    <property type="term" value="C:cell envelope"/>
    <property type="evidence" value="ECO:0007669"/>
    <property type="project" value="UniProtKB-SubCell"/>
</dbReference>
<evidence type="ECO:0000313" key="11">
    <source>
        <dbReference type="Proteomes" id="UP000183997"/>
    </source>
</evidence>
<organism evidence="10 11">
    <name type="scientific">Desulforamulus aeronauticus DSM 10349</name>
    <dbReference type="NCBI Taxonomy" id="1121421"/>
    <lineage>
        <taxon>Bacteria</taxon>
        <taxon>Bacillati</taxon>
        <taxon>Bacillota</taxon>
        <taxon>Clostridia</taxon>
        <taxon>Eubacteriales</taxon>
        <taxon>Peptococcaceae</taxon>
        <taxon>Desulforamulus</taxon>
    </lineage>
</organism>
<dbReference type="AlphaFoldDB" id="A0A1M6S4Y7"/>
<feature type="domain" description="YknX-like beta-barrel" evidence="9">
    <location>
        <begin position="254"/>
        <end position="326"/>
    </location>
</feature>
<feature type="compositionally biased region" description="Polar residues" evidence="5">
    <location>
        <begin position="408"/>
        <end position="420"/>
    </location>
</feature>